<reference evidence="9" key="1">
    <citation type="submission" date="2021-01" db="EMBL/GenBank/DDBJ databases">
        <authorList>
            <consortium name="Aspergillus puulaauensis MK2 genome sequencing consortium"/>
            <person name="Kazuki M."/>
            <person name="Futagami T."/>
        </authorList>
    </citation>
    <scope>NUCLEOTIDE SEQUENCE</scope>
    <source>
        <strain evidence="9">MK2</strain>
    </source>
</reference>
<accession>A0A7R8AH72</accession>
<dbReference type="GO" id="GO:0016020">
    <property type="term" value="C:membrane"/>
    <property type="evidence" value="ECO:0007669"/>
    <property type="project" value="UniProtKB-SubCell"/>
</dbReference>
<evidence type="ECO:0000256" key="4">
    <source>
        <dbReference type="ARBA" id="ARBA00023136"/>
    </source>
</evidence>
<feature type="transmembrane region" description="Helical" evidence="7">
    <location>
        <begin position="131"/>
        <end position="154"/>
    </location>
</feature>
<feature type="transmembrane region" description="Helical" evidence="7">
    <location>
        <begin position="44"/>
        <end position="64"/>
    </location>
</feature>
<dbReference type="OrthoDB" id="4491776at2759"/>
<evidence type="ECO:0000313" key="9">
    <source>
        <dbReference type="EMBL" id="BCS18731.1"/>
    </source>
</evidence>
<name>A0A7R8AH72_9EURO</name>
<comment type="similarity">
    <text evidence="5">Belongs to the SAT4 family.</text>
</comment>
<dbReference type="InterPro" id="IPR049326">
    <property type="entry name" value="Rhodopsin_dom_fungi"/>
</dbReference>
<feature type="region of interest" description="Disordered" evidence="6">
    <location>
        <begin position="355"/>
        <end position="381"/>
    </location>
</feature>
<evidence type="ECO:0000259" key="8">
    <source>
        <dbReference type="Pfam" id="PF20684"/>
    </source>
</evidence>
<dbReference type="PANTHER" id="PTHR33048">
    <property type="entry name" value="PTH11-LIKE INTEGRAL MEMBRANE PROTEIN (AFU_ORTHOLOGUE AFUA_5G11245)"/>
    <property type="match status" value="1"/>
</dbReference>
<evidence type="ECO:0000256" key="1">
    <source>
        <dbReference type="ARBA" id="ARBA00004141"/>
    </source>
</evidence>
<sequence>MASPYISQQGLSALMWIGIILSIIFVAIRTHVQYRYSGRFFVNDYWIFFAIVCHLATAIVYQIAIPPMYEVQTFDPETQAMDAAFMDRASLFLRLQFAVDFLLWTTLWTVKFSLLSFFWRLFDSVRSPMKVFWWTMCAVTASTWVTLVVLQNLACDPIRNFFTLGKCSSARDVYYSNLVFKFTVGTDIAGDILIMLIPFPLLHTLQIPPGKKYILAAIFSLPLIPILFAVLRLVIANPDSGNVDPVKFQLYSMLENSSAIVTSCLPSLRLFVVKQGSGLGSHSYRYRSRSRSKYNKKNRYPGYNLGGEYVGGGQGDFFGNSEVHGHRDGDGGVGASRSRSRCESTVEAFGLETMGSRGGNEVLDGDEDAGTDNSGESRRGIVGGRRGVLVTREFSVR</sequence>
<dbReference type="AlphaFoldDB" id="A0A7R8AH72"/>
<evidence type="ECO:0000256" key="5">
    <source>
        <dbReference type="ARBA" id="ARBA00038359"/>
    </source>
</evidence>
<evidence type="ECO:0000256" key="6">
    <source>
        <dbReference type="SAM" id="MobiDB-lite"/>
    </source>
</evidence>
<feature type="transmembrane region" description="Helical" evidence="7">
    <location>
        <begin position="101"/>
        <end position="119"/>
    </location>
</feature>
<feature type="transmembrane region" description="Helical" evidence="7">
    <location>
        <begin position="174"/>
        <end position="201"/>
    </location>
</feature>
<dbReference type="KEGG" id="apuu:APUU_11559S"/>
<keyword evidence="10" id="KW-1185">Reference proteome</keyword>
<dbReference type="Proteomes" id="UP000654913">
    <property type="component" value="Chromosome 1"/>
</dbReference>
<dbReference type="GeneID" id="64968736"/>
<gene>
    <name evidence="9" type="ORF">APUU_11559S</name>
</gene>
<feature type="transmembrane region" description="Helical" evidence="7">
    <location>
        <begin position="13"/>
        <end position="32"/>
    </location>
</feature>
<evidence type="ECO:0000313" key="10">
    <source>
        <dbReference type="Proteomes" id="UP000654913"/>
    </source>
</evidence>
<reference evidence="9" key="2">
    <citation type="submission" date="2021-02" db="EMBL/GenBank/DDBJ databases">
        <title>Aspergillus puulaauensis MK2 genome sequence.</title>
        <authorList>
            <person name="Futagami T."/>
            <person name="Mori K."/>
            <person name="Kadooka C."/>
            <person name="Tanaka T."/>
        </authorList>
    </citation>
    <scope>NUCLEOTIDE SEQUENCE</scope>
    <source>
        <strain evidence="9">MK2</strain>
    </source>
</reference>
<keyword evidence="2 7" id="KW-0812">Transmembrane</keyword>
<evidence type="ECO:0000256" key="2">
    <source>
        <dbReference type="ARBA" id="ARBA00022692"/>
    </source>
</evidence>
<organism evidence="9 10">
    <name type="scientific">Aspergillus puulaauensis</name>
    <dbReference type="NCBI Taxonomy" id="1220207"/>
    <lineage>
        <taxon>Eukaryota</taxon>
        <taxon>Fungi</taxon>
        <taxon>Dikarya</taxon>
        <taxon>Ascomycota</taxon>
        <taxon>Pezizomycotina</taxon>
        <taxon>Eurotiomycetes</taxon>
        <taxon>Eurotiomycetidae</taxon>
        <taxon>Eurotiales</taxon>
        <taxon>Aspergillaceae</taxon>
        <taxon>Aspergillus</taxon>
    </lineage>
</organism>
<dbReference type="RefSeq" id="XP_041550925.1">
    <property type="nucleotide sequence ID" value="XM_041697662.1"/>
</dbReference>
<dbReference type="Pfam" id="PF20684">
    <property type="entry name" value="Fung_rhodopsin"/>
    <property type="match status" value="1"/>
</dbReference>
<dbReference type="PANTHER" id="PTHR33048:SF47">
    <property type="entry name" value="INTEGRAL MEMBRANE PROTEIN-RELATED"/>
    <property type="match status" value="1"/>
</dbReference>
<dbReference type="EMBL" id="AP024443">
    <property type="protein sequence ID" value="BCS18731.1"/>
    <property type="molecule type" value="Genomic_DNA"/>
</dbReference>
<keyword evidence="4 7" id="KW-0472">Membrane</keyword>
<dbReference type="InterPro" id="IPR052337">
    <property type="entry name" value="SAT4-like"/>
</dbReference>
<evidence type="ECO:0000256" key="7">
    <source>
        <dbReference type="SAM" id="Phobius"/>
    </source>
</evidence>
<protein>
    <recommendedName>
        <fullName evidence="8">Rhodopsin domain-containing protein</fullName>
    </recommendedName>
</protein>
<feature type="domain" description="Rhodopsin" evidence="8">
    <location>
        <begin position="29"/>
        <end position="272"/>
    </location>
</feature>
<keyword evidence="3 7" id="KW-1133">Transmembrane helix</keyword>
<comment type="subcellular location">
    <subcellularLocation>
        <location evidence="1">Membrane</location>
        <topology evidence="1">Multi-pass membrane protein</topology>
    </subcellularLocation>
</comment>
<evidence type="ECO:0000256" key="3">
    <source>
        <dbReference type="ARBA" id="ARBA00022989"/>
    </source>
</evidence>
<proteinExistence type="inferred from homology"/>
<feature type="transmembrane region" description="Helical" evidence="7">
    <location>
        <begin position="213"/>
        <end position="235"/>
    </location>
</feature>